<keyword evidence="5" id="KW-1185">Reference proteome</keyword>
<gene>
    <name evidence="4" type="ORF">SAMN02910293_02262</name>
</gene>
<evidence type="ECO:0000313" key="4">
    <source>
        <dbReference type="EMBL" id="SDB45393.1"/>
    </source>
</evidence>
<dbReference type="STRING" id="439219.SAMN02910293_02262"/>
<proteinExistence type="inferred from homology"/>
<dbReference type="InterPro" id="IPR000415">
    <property type="entry name" value="Nitroreductase-like"/>
</dbReference>
<dbReference type="Proteomes" id="UP000182508">
    <property type="component" value="Unassembled WGS sequence"/>
</dbReference>
<dbReference type="InterPro" id="IPR029479">
    <property type="entry name" value="Nitroreductase"/>
</dbReference>
<reference evidence="4 5" key="1">
    <citation type="submission" date="2016-10" db="EMBL/GenBank/DDBJ databases">
        <authorList>
            <person name="de Groot N.N."/>
        </authorList>
    </citation>
    <scope>NUCLEOTIDE SEQUENCE [LARGE SCALE GENOMIC DNA]</scope>
    <source>
        <strain evidence="4 5">A-4</strain>
    </source>
</reference>
<organism evidence="4 5">
    <name type="scientific">Streptococcus henryi</name>
    <dbReference type="NCBI Taxonomy" id="439219"/>
    <lineage>
        <taxon>Bacteria</taxon>
        <taxon>Bacillati</taxon>
        <taxon>Bacillota</taxon>
        <taxon>Bacilli</taxon>
        <taxon>Lactobacillales</taxon>
        <taxon>Streptococcaceae</taxon>
        <taxon>Streptococcus</taxon>
    </lineage>
</organism>
<name>A0A1G6DJR2_9STRE</name>
<dbReference type="RefSeq" id="WP_018163849.1">
    <property type="nucleotide sequence ID" value="NZ_FMXP01000041.1"/>
</dbReference>
<dbReference type="Pfam" id="PF00881">
    <property type="entry name" value="Nitroreductase"/>
    <property type="match status" value="1"/>
</dbReference>
<comment type="similarity">
    <text evidence="1">Belongs to the nitroreductase family.</text>
</comment>
<dbReference type="SUPFAM" id="SSF55469">
    <property type="entry name" value="FMN-dependent nitroreductase-like"/>
    <property type="match status" value="1"/>
</dbReference>
<dbReference type="PANTHER" id="PTHR43673:SF10">
    <property type="entry name" value="NADH DEHYDROGENASE_NAD(P)H NITROREDUCTASE XCC3605-RELATED"/>
    <property type="match status" value="1"/>
</dbReference>
<evidence type="ECO:0000256" key="1">
    <source>
        <dbReference type="ARBA" id="ARBA00007118"/>
    </source>
</evidence>
<dbReference type="AlphaFoldDB" id="A0A1G6DJR2"/>
<evidence type="ECO:0000313" key="5">
    <source>
        <dbReference type="Proteomes" id="UP000182508"/>
    </source>
</evidence>
<dbReference type="Gene3D" id="3.40.109.10">
    <property type="entry name" value="NADH Oxidase"/>
    <property type="match status" value="1"/>
</dbReference>
<keyword evidence="2" id="KW-0560">Oxidoreductase</keyword>
<dbReference type="eggNOG" id="COG0778">
    <property type="taxonomic scope" value="Bacteria"/>
</dbReference>
<accession>A0A1G6DJR2</accession>
<dbReference type="CDD" id="cd02136">
    <property type="entry name" value="PnbA_NfnB-like"/>
    <property type="match status" value="1"/>
</dbReference>
<protein>
    <submittedName>
        <fullName evidence="4">Nitroreductase</fullName>
    </submittedName>
</protein>
<evidence type="ECO:0000259" key="3">
    <source>
        <dbReference type="Pfam" id="PF00881"/>
    </source>
</evidence>
<dbReference type="GO" id="GO:0016491">
    <property type="term" value="F:oxidoreductase activity"/>
    <property type="evidence" value="ECO:0007669"/>
    <property type="project" value="UniProtKB-KW"/>
</dbReference>
<dbReference type="EMBL" id="FMXP01000041">
    <property type="protein sequence ID" value="SDB45393.1"/>
    <property type="molecule type" value="Genomic_DNA"/>
</dbReference>
<sequence>MDFKNIIANRYSSRSFSDKQVSLDVLKQIISDAQTTASWVNSQPWKVYIATGEKLTAIKKKHLELIAAGRSSSPVFPVLGRHLWHQDQQENMAAWSQEKEDFQHLPDKIFRQLNETLFSAPSVIYFAIPKNSPDWSKFDIGAFVQTATLSAINQGLNTMIAYEFVKFPEVLAEDLTVDENYQIVIGIAVGYEDDHIANNFRSSRRPLDDILTIFE</sequence>
<feature type="domain" description="Nitroreductase" evidence="3">
    <location>
        <begin position="7"/>
        <end position="191"/>
    </location>
</feature>
<evidence type="ECO:0000256" key="2">
    <source>
        <dbReference type="ARBA" id="ARBA00023002"/>
    </source>
</evidence>
<dbReference type="PANTHER" id="PTHR43673">
    <property type="entry name" value="NAD(P)H NITROREDUCTASE YDGI-RELATED"/>
    <property type="match status" value="1"/>
</dbReference>